<proteinExistence type="predicted"/>
<dbReference type="Proteomes" id="UP000095281">
    <property type="component" value="Unplaced"/>
</dbReference>
<dbReference type="WBParaSite" id="MhA1_Contig875.frz3.gene3">
    <property type="protein sequence ID" value="MhA1_Contig875.frz3.gene3"/>
    <property type="gene ID" value="MhA1_Contig875.frz3.gene3"/>
</dbReference>
<accession>A0A1I8C1H8</accession>
<protein>
    <submittedName>
        <fullName evidence="2">Uncharacterized protein</fullName>
    </submittedName>
</protein>
<reference evidence="2" key="1">
    <citation type="submission" date="2016-11" db="UniProtKB">
        <authorList>
            <consortium name="WormBaseParasite"/>
        </authorList>
    </citation>
    <scope>IDENTIFICATION</scope>
</reference>
<sequence>MSLPPTTILKEEEIPIPIPPLPALTSIVIEICNKFLANHTKRPSLFLLMFNEFCDLLIFSMKVNGSFDWKELIKQKPSWFDASPIDQILSANLLNLLEMLIFSILPKPSNENLFLISNSALCVVLAENIADFLERIFTEIGPTFASFSIISIILSNFERCISYSLTSNSTRTIKQSLGILICSHPLINNLLLNLILKNEDKWLVCLFKRIANLSVKCVAKGGALSLTGCAILQKLFVYLKNIKIKTSSNILLNSIEEILARNIWLASCYSLFPVRILISQFNENSPGDLINNEGNLRVSYRLGLTPEEVEESVNNVRQLANQLFQLNVSNEKTIKSHESSKIEEENTANICPNFPGKFAYLFLFENKNEGKRLSMGLDELLDSLLCHQLIIQISTELILFNENNNELILGLFYVTLEICEQFEKRQGLKNILQKLTDLPSSANLWNIYLSTINSLIKTEINQTINTQTVDQKEDNLNEKSHIKQIIYFLKIFLKNDEKQENTINNTRNLAFTKLLILLEENIYNNSIFENVDLEKKTEMIKFIKLTISEEIEHLLLSEKQSKEFSISINEALELFNKKLLS</sequence>
<name>A0A1I8C1H8_MELHA</name>
<organism evidence="1 2">
    <name type="scientific">Meloidogyne hapla</name>
    <name type="common">Root-knot nematode worm</name>
    <dbReference type="NCBI Taxonomy" id="6305"/>
    <lineage>
        <taxon>Eukaryota</taxon>
        <taxon>Metazoa</taxon>
        <taxon>Ecdysozoa</taxon>
        <taxon>Nematoda</taxon>
        <taxon>Chromadorea</taxon>
        <taxon>Rhabditida</taxon>
        <taxon>Tylenchina</taxon>
        <taxon>Tylenchomorpha</taxon>
        <taxon>Tylenchoidea</taxon>
        <taxon>Meloidogynidae</taxon>
        <taxon>Meloidogyninae</taxon>
        <taxon>Meloidogyne</taxon>
    </lineage>
</organism>
<evidence type="ECO:0000313" key="2">
    <source>
        <dbReference type="WBParaSite" id="MhA1_Contig875.frz3.gene3"/>
    </source>
</evidence>
<keyword evidence="1" id="KW-1185">Reference proteome</keyword>
<evidence type="ECO:0000313" key="1">
    <source>
        <dbReference type="Proteomes" id="UP000095281"/>
    </source>
</evidence>
<dbReference type="AlphaFoldDB" id="A0A1I8C1H8"/>